<keyword evidence="2" id="KW-1185">Reference proteome</keyword>
<evidence type="ECO:0000313" key="1">
    <source>
        <dbReference type="EMBL" id="WCS66233.1"/>
    </source>
</evidence>
<evidence type="ECO:0000313" key="2">
    <source>
        <dbReference type="Proteomes" id="UP001215361"/>
    </source>
</evidence>
<dbReference type="EMBL" id="OQ230793">
    <property type="protein sequence ID" value="WCS66233.1"/>
    <property type="molecule type" value="Genomic_DNA"/>
</dbReference>
<name>A0AAF0BY95_9CAUD</name>
<gene>
    <name evidence="1" type="ORF">vBPaePP1G_003</name>
</gene>
<organism evidence="1 2">
    <name type="scientific">Pseudomonas phage vB_PaeP_P1G</name>
    <dbReference type="NCBI Taxonomy" id="3025372"/>
    <lineage>
        <taxon>Viruses</taxon>
        <taxon>Duplodnaviria</taxon>
        <taxon>Heunggongvirae</taxon>
        <taxon>Uroviricota</taxon>
        <taxon>Caudoviricetes</taxon>
        <taxon>Autographivirales</taxon>
        <taxon>Autoscriptoviridae</taxon>
        <taxon>Krylovirinae</taxon>
        <taxon>Phikmvvirus</taxon>
        <taxon>Phikmvvirus P1G</taxon>
    </lineage>
</organism>
<reference evidence="1 2" key="1">
    <citation type="submission" date="2023-01" db="EMBL/GenBank/DDBJ databases">
        <title>Complete genome of the Pseudomonas phage vB_PaeP_P1G.</title>
        <authorList>
            <person name="Pires D.P."/>
            <person name="Ferreira M."/>
            <person name="Costa M.J."/>
            <person name="Brandao A."/>
            <person name="Azeredo J."/>
            <person name="Santos S."/>
        </authorList>
    </citation>
    <scope>NUCLEOTIDE SEQUENCE [LARGE SCALE GENOMIC DNA]</scope>
</reference>
<protein>
    <submittedName>
        <fullName evidence="1">Uncharacterized protein</fullName>
    </submittedName>
</protein>
<accession>A0AAF0BY95</accession>
<sequence>MGSLYACRRPWRGPGRGLTRGRQVCRVRLSSRSTAFTGSLETGVDTLPGHR</sequence>
<proteinExistence type="predicted"/>
<dbReference type="Proteomes" id="UP001215361">
    <property type="component" value="Segment"/>
</dbReference>